<keyword evidence="2" id="KW-0624">Polysaccharide degradation</keyword>
<gene>
    <name evidence="6" type="ORF">EDD40_7824</name>
</gene>
<dbReference type="AlphaFoldDB" id="A0A3N1HIN0"/>
<comment type="caution">
    <text evidence="6">The sequence shown here is derived from an EMBL/GenBank/DDBJ whole genome shotgun (WGS) entry which is preliminary data.</text>
</comment>
<dbReference type="GO" id="GO:0030246">
    <property type="term" value="F:carbohydrate binding"/>
    <property type="evidence" value="ECO:0007669"/>
    <property type="project" value="InterPro"/>
</dbReference>
<dbReference type="EMBL" id="RJKM01000001">
    <property type="protein sequence ID" value="ROP42325.1"/>
    <property type="molecule type" value="Genomic_DNA"/>
</dbReference>
<dbReference type="CDD" id="cd04082">
    <property type="entry name" value="CBM35_pectate_lyase-like"/>
    <property type="match status" value="1"/>
</dbReference>
<evidence type="ECO:0000259" key="5">
    <source>
        <dbReference type="PROSITE" id="PS51175"/>
    </source>
</evidence>
<evidence type="ECO:0000313" key="6">
    <source>
        <dbReference type="EMBL" id="ROP42325.1"/>
    </source>
</evidence>
<sequence>MGSNALGARPQRSPRRRLAVAAVTASTALSLLTASGAAHGLTDHQSEAATISRGAVEAEHAGFTGTGYVDYDNAFGGYVEYSVTAARAGTHALVFRYANGSDTDRPLALTVDGARAGVVPFPGTGGWATWRDVTAPVRLRAGVNRVRATATTAAGGPNADRLVVDDTDTEPPTPPRDLRATDRSETSVSLAWGAAADDVGVVGYDVYQHGQLMTSVPGTTLSATVTGLRPDTAYDWTVFARDAAPNVSQASNNVVVRTDAPPPDDEPPTAPGGLRPAGKSPTSVSLAWEAATDNVGVTGYVVHRDGVQVGTTDGPSTTVTGLSAGTGYRFAVRARDAAGNLSPFSDEVILAPGGTAPPGEPRPGAVTTLREGTDVPWGLAFLPDGTALVSERERFTLYRLAPDGTRTDVGRVPGAQGTNGEGGVLGVELSPAFATDRHVFIYHTTSSGNQVVRARLIGETLTGWTTILSGLPKNRYHNGGRLRFSPDGRYLFVSTGDAQNGSYGQNLDTNAGKILRIHPDGSIPADNPFPGKAIWSYGHRNVQGLDFDSQGRLWATEFGNNSLDELNLITRGGNYGWPGCEGTQGYCEGSIPPKRMWPTTAGGPSGLAIVNDHLFVGTTVGKRLYRLRIEGSELVEEAVYLQGEYGRLRTVEVDPEGDLWVTTTWDLDEEVGNDRVLHVDLEYPGS</sequence>
<feature type="region of interest" description="Disordered" evidence="3">
    <location>
        <begin position="151"/>
        <end position="184"/>
    </location>
</feature>
<name>A0A3N1HIN0_9PSEU</name>
<reference evidence="6 7" key="1">
    <citation type="submission" date="2018-11" db="EMBL/GenBank/DDBJ databases">
        <title>Sequencing the genomes of 1000 actinobacteria strains.</title>
        <authorList>
            <person name="Klenk H.-P."/>
        </authorList>
    </citation>
    <scope>NUCLEOTIDE SEQUENCE [LARGE SCALE GENOMIC DNA]</scope>
    <source>
        <strain evidence="6 7">DSM 44231</strain>
    </source>
</reference>
<evidence type="ECO:0000256" key="3">
    <source>
        <dbReference type="SAM" id="MobiDB-lite"/>
    </source>
</evidence>
<dbReference type="Proteomes" id="UP000268727">
    <property type="component" value="Unassembled WGS sequence"/>
</dbReference>
<dbReference type="InterPro" id="IPR011042">
    <property type="entry name" value="6-blade_b-propeller_TolB-like"/>
</dbReference>
<accession>A0A3N1HIN0</accession>
<dbReference type="Pfam" id="PF07995">
    <property type="entry name" value="GSDH"/>
    <property type="match status" value="1"/>
</dbReference>
<organism evidence="6 7">
    <name type="scientific">Saccharothrix texasensis</name>
    <dbReference type="NCBI Taxonomy" id="103734"/>
    <lineage>
        <taxon>Bacteria</taxon>
        <taxon>Bacillati</taxon>
        <taxon>Actinomycetota</taxon>
        <taxon>Actinomycetes</taxon>
        <taxon>Pseudonocardiales</taxon>
        <taxon>Pseudonocardiaceae</taxon>
        <taxon>Saccharothrix</taxon>
    </lineage>
</organism>
<evidence type="ECO:0000256" key="1">
    <source>
        <dbReference type="ARBA" id="ARBA00023295"/>
    </source>
</evidence>
<dbReference type="Pfam" id="PF03422">
    <property type="entry name" value="CBM_6"/>
    <property type="match status" value="1"/>
</dbReference>
<dbReference type="Gene3D" id="2.60.120.260">
    <property type="entry name" value="Galactose-binding domain-like"/>
    <property type="match status" value="1"/>
</dbReference>
<dbReference type="InterPro" id="IPR013783">
    <property type="entry name" value="Ig-like_fold"/>
</dbReference>
<dbReference type="GO" id="GO:0016798">
    <property type="term" value="F:hydrolase activity, acting on glycosyl bonds"/>
    <property type="evidence" value="ECO:0007669"/>
    <property type="project" value="UniProtKB-KW"/>
</dbReference>
<keyword evidence="1" id="KW-0326">Glycosidase</keyword>
<dbReference type="PROSITE" id="PS50853">
    <property type="entry name" value="FN3"/>
    <property type="match status" value="2"/>
</dbReference>
<feature type="domain" description="CBM6" evidence="5">
    <location>
        <begin position="42"/>
        <end position="165"/>
    </location>
</feature>
<dbReference type="Pfam" id="PF00041">
    <property type="entry name" value="fn3"/>
    <property type="match status" value="2"/>
</dbReference>
<dbReference type="InterPro" id="IPR036116">
    <property type="entry name" value="FN3_sf"/>
</dbReference>
<dbReference type="InterPro" id="IPR003961">
    <property type="entry name" value="FN3_dom"/>
</dbReference>
<feature type="region of interest" description="Disordered" evidence="3">
    <location>
        <begin position="255"/>
        <end position="283"/>
    </location>
</feature>
<dbReference type="InterPro" id="IPR008979">
    <property type="entry name" value="Galactose-bd-like_sf"/>
</dbReference>
<dbReference type="PROSITE" id="PS51175">
    <property type="entry name" value="CBM6"/>
    <property type="match status" value="1"/>
</dbReference>
<dbReference type="SMART" id="SM00060">
    <property type="entry name" value="FN3"/>
    <property type="match status" value="2"/>
</dbReference>
<dbReference type="PANTHER" id="PTHR19328:SF13">
    <property type="entry name" value="HIPL1 PROTEIN"/>
    <property type="match status" value="1"/>
</dbReference>
<evidence type="ECO:0000313" key="7">
    <source>
        <dbReference type="Proteomes" id="UP000268727"/>
    </source>
</evidence>
<protein>
    <submittedName>
        <fullName evidence="6">Glucose/arabinose dehydrogenase</fullName>
    </submittedName>
</protein>
<keyword evidence="1" id="KW-0378">Hydrolase</keyword>
<dbReference type="SUPFAM" id="SSF50952">
    <property type="entry name" value="Soluble quinoprotein glucose dehydrogenase"/>
    <property type="match status" value="1"/>
</dbReference>
<dbReference type="SUPFAM" id="SSF49265">
    <property type="entry name" value="Fibronectin type III"/>
    <property type="match status" value="1"/>
</dbReference>
<dbReference type="PANTHER" id="PTHR19328">
    <property type="entry name" value="HEDGEHOG-INTERACTING PROTEIN"/>
    <property type="match status" value="1"/>
</dbReference>
<keyword evidence="7" id="KW-1185">Reference proteome</keyword>
<dbReference type="GO" id="GO:0000272">
    <property type="term" value="P:polysaccharide catabolic process"/>
    <property type="evidence" value="ECO:0007669"/>
    <property type="project" value="UniProtKB-KW"/>
</dbReference>
<dbReference type="SUPFAM" id="SSF49785">
    <property type="entry name" value="Galactose-binding domain-like"/>
    <property type="match status" value="1"/>
</dbReference>
<evidence type="ECO:0000256" key="2">
    <source>
        <dbReference type="ARBA" id="ARBA00023326"/>
    </source>
</evidence>
<dbReference type="Gene3D" id="2.60.40.10">
    <property type="entry name" value="Immunoglobulins"/>
    <property type="match status" value="2"/>
</dbReference>
<dbReference type="Gene3D" id="2.120.10.30">
    <property type="entry name" value="TolB, C-terminal domain"/>
    <property type="match status" value="1"/>
</dbReference>
<dbReference type="RefSeq" id="WP_123747298.1">
    <property type="nucleotide sequence ID" value="NZ_RJKM01000001.1"/>
</dbReference>
<feature type="domain" description="Fibronectin type-III" evidence="4">
    <location>
        <begin position="174"/>
        <end position="261"/>
    </location>
</feature>
<keyword evidence="2" id="KW-0119">Carbohydrate metabolism</keyword>
<dbReference type="InterPro" id="IPR011041">
    <property type="entry name" value="Quinoprot_gluc/sorb_DH_b-prop"/>
</dbReference>
<dbReference type="InterPro" id="IPR005084">
    <property type="entry name" value="CBM6"/>
</dbReference>
<dbReference type="CDD" id="cd00063">
    <property type="entry name" value="FN3"/>
    <property type="match status" value="2"/>
</dbReference>
<feature type="domain" description="Fibronectin type-III" evidence="4">
    <location>
        <begin position="270"/>
        <end position="358"/>
    </location>
</feature>
<dbReference type="InterPro" id="IPR012938">
    <property type="entry name" value="Glc/Sorbosone_DH"/>
</dbReference>
<evidence type="ECO:0000259" key="4">
    <source>
        <dbReference type="PROSITE" id="PS50853"/>
    </source>
</evidence>
<proteinExistence type="predicted"/>
<dbReference type="OrthoDB" id="9770043at2"/>